<evidence type="ECO:0008006" key="4">
    <source>
        <dbReference type="Google" id="ProtNLM"/>
    </source>
</evidence>
<keyword evidence="3" id="KW-1185">Reference proteome</keyword>
<keyword evidence="1" id="KW-0812">Transmembrane</keyword>
<feature type="transmembrane region" description="Helical" evidence="1">
    <location>
        <begin position="198"/>
        <end position="215"/>
    </location>
</feature>
<comment type="caution">
    <text evidence="2">The sequence shown here is derived from an EMBL/GenBank/DDBJ whole genome shotgun (WGS) entry which is preliminary data.</text>
</comment>
<evidence type="ECO:0000313" key="3">
    <source>
        <dbReference type="Proteomes" id="UP000179797"/>
    </source>
</evidence>
<reference evidence="2 3" key="1">
    <citation type="journal article" date="2012" name="Int. J. Syst. Evol. Microbiol.">
        <title>Flammeovirga pacifica sp. nov., isolated from deep-sea sediment.</title>
        <authorList>
            <person name="Xu H."/>
            <person name="Fu Y."/>
            <person name="Yang N."/>
            <person name="Ding Z."/>
            <person name="Lai Q."/>
            <person name="Zeng R."/>
        </authorList>
    </citation>
    <scope>NUCLEOTIDE SEQUENCE [LARGE SCALE GENOMIC DNA]</scope>
    <source>
        <strain evidence="3">DSM 24597 / LMG 26175 / WPAGA1</strain>
    </source>
</reference>
<dbReference type="Pfam" id="PF04307">
    <property type="entry name" value="YdjM"/>
    <property type="match status" value="1"/>
</dbReference>
<keyword evidence="1" id="KW-1133">Transmembrane helix</keyword>
<feature type="transmembrane region" description="Helical" evidence="1">
    <location>
        <begin position="116"/>
        <end position="133"/>
    </location>
</feature>
<evidence type="ECO:0000256" key="1">
    <source>
        <dbReference type="SAM" id="Phobius"/>
    </source>
</evidence>
<feature type="transmembrane region" description="Helical" evidence="1">
    <location>
        <begin position="170"/>
        <end position="191"/>
    </location>
</feature>
<gene>
    <name evidence="2" type="ORF">NH26_19780</name>
</gene>
<evidence type="ECO:0000313" key="2">
    <source>
        <dbReference type="EMBL" id="OHX63855.1"/>
    </source>
</evidence>
<organism evidence="2 3">
    <name type="scientific">Flammeovirga pacifica</name>
    <dbReference type="NCBI Taxonomy" id="915059"/>
    <lineage>
        <taxon>Bacteria</taxon>
        <taxon>Pseudomonadati</taxon>
        <taxon>Bacteroidota</taxon>
        <taxon>Cytophagia</taxon>
        <taxon>Cytophagales</taxon>
        <taxon>Flammeovirgaceae</taxon>
        <taxon>Flammeovirga</taxon>
    </lineage>
</organism>
<dbReference type="AlphaFoldDB" id="A0A1S1YSS3"/>
<dbReference type="RefSeq" id="WP_044217710.1">
    <property type="nucleotide sequence ID" value="NZ_JRYR02000002.1"/>
</dbReference>
<accession>A0A1S1YSS3</accession>
<dbReference type="STRING" id="915059.NH26_19780"/>
<dbReference type="OrthoDB" id="979707at2"/>
<keyword evidence="1" id="KW-0472">Membrane</keyword>
<protein>
    <recommendedName>
        <fullName evidence="4">Metal-dependent hydrolase</fullName>
    </recommendedName>
</protein>
<dbReference type="Proteomes" id="UP000179797">
    <property type="component" value="Unassembled WGS sequence"/>
</dbReference>
<sequence>MDILTHTLSGVAVGTVASSFSKKGSLDRIKILLISGLGGALPDLDAISLWSKFDVTLGRIFRLENSGRTIYSAKFWYSHHAFNHSLVAALLWCGLIALCIYFINKQKTTFIDSLKSNHIAYVGFILGFSIHLLEDMPTPSSAWGGVNLLWPSTEYIGGWGKIWWWNNNDIWLIVVGIIFLNLSFYSLRYVVEVDLRKVTSIVFISGFLMAVYQINTRPIDFSYTNNSSKYQEFEQQSKKIQKDILGEKVYNWVSEMDRRLPFLF</sequence>
<dbReference type="InterPro" id="IPR007404">
    <property type="entry name" value="YdjM-like"/>
</dbReference>
<feature type="transmembrane region" description="Helical" evidence="1">
    <location>
        <begin position="81"/>
        <end position="104"/>
    </location>
</feature>
<name>A0A1S1YSS3_FLAPC</name>
<dbReference type="EMBL" id="JRYR02000002">
    <property type="protein sequence ID" value="OHX63855.1"/>
    <property type="molecule type" value="Genomic_DNA"/>
</dbReference>
<proteinExistence type="predicted"/>